<gene>
    <name evidence="12" type="ORF">GCM10025770_09960</name>
</gene>
<evidence type="ECO:0000256" key="5">
    <source>
        <dbReference type="ARBA" id="ARBA00022989"/>
    </source>
</evidence>
<comment type="catalytic activity">
    <reaction evidence="1">
        <text>ATP + protein L-histidine = ADP + protein N-phospho-L-histidine.</text>
        <dbReference type="EC" id="2.7.13.3"/>
    </reaction>
</comment>
<dbReference type="InterPro" id="IPR029095">
    <property type="entry name" value="NarX-like_N"/>
</dbReference>
<dbReference type="Gene3D" id="1.20.120.160">
    <property type="entry name" value="HPT domain"/>
    <property type="match status" value="1"/>
</dbReference>
<dbReference type="InterPro" id="IPR005467">
    <property type="entry name" value="His_kinase_dom"/>
</dbReference>
<dbReference type="SMART" id="SM00387">
    <property type="entry name" value="HATPase_c"/>
    <property type="match status" value="1"/>
</dbReference>
<dbReference type="InterPro" id="IPR036641">
    <property type="entry name" value="HPT_dom_sf"/>
</dbReference>
<dbReference type="InterPro" id="IPR003594">
    <property type="entry name" value="HATPase_dom"/>
</dbReference>
<keyword evidence="5 9" id="KW-1133">Transmembrane helix</keyword>
<dbReference type="PROSITE" id="PS50894">
    <property type="entry name" value="HPT"/>
    <property type="match status" value="1"/>
</dbReference>
<keyword evidence="6" id="KW-0902">Two-component regulatory system</keyword>
<reference evidence="13" key="1">
    <citation type="journal article" date="2019" name="Int. J. Syst. Evol. Microbiol.">
        <title>The Global Catalogue of Microorganisms (GCM) 10K type strain sequencing project: providing services to taxonomists for standard genome sequencing and annotation.</title>
        <authorList>
            <consortium name="The Broad Institute Genomics Platform"/>
            <consortium name="The Broad Institute Genome Sequencing Center for Infectious Disease"/>
            <person name="Wu L."/>
            <person name="Ma J."/>
        </authorList>
    </citation>
    <scope>NUCLEOTIDE SEQUENCE [LARGE SCALE GENOMIC DNA]</scope>
    <source>
        <strain evidence="13">JCM 18715</strain>
    </source>
</reference>
<evidence type="ECO:0000256" key="1">
    <source>
        <dbReference type="ARBA" id="ARBA00000085"/>
    </source>
</evidence>
<evidence type="ECO:0000259" key="10">
    <source>
        <dbReference type="PROSITE" id="PS50109"/>
    </source>
</evidence>
<keyword evidence="4 9" id="KW-0812">Transmembrane</keyword>
<evidence type="ECO:0000256" key="2">
    <source>
        <dbReference type="ARBA" id="ARBA00004141"/>
    </source>
</evidence>
<dbReference type="PRINTS" id="PR00344">
    <property type="entry name" value="BCTRLSENSOR"/>
</dbReference>
<keyword evidence="8" id="KW-0597">Phosphoprotein</keyword>
<evidence type="ECO:0000256" key="4">
    <source>
        <dbReference type="ARBA" id="ARBA00022692"/>
    </source>
</evidence>
<dbReference type="InterPro" id="IPR036890">
    <property type="entry name" value="HATPase_C_sf"/>
</dbReference>
<comment type="subcellular location">
    <subcellularLocation>
        <location evidence="2">Membrane</location>
        <topology evidence="2">Multi-pass membrane protein</topology>
    </subcellularLocation>
</comment>
<protein>
    <recommendedName>
        <fullName evidence="3">histidine kinase</fullName>
        <ecNumber evidence="3">2.7.13.3</ecNumber>
    </recommendedName>
</protein>
<evidence type="ECO:0000256" key="9">
    <source>
        <dbReference type="SAM" id="Phobius"/>
    </source>
</evidence>
<evidence type="ECO:0000256" key="3">
    <source>
        <dbReference type="ARBA" id="ARBA00012438"/>
    </source>
</evidence>
<dbReference type="Pfam" id="PF02518">
    <property type="entry name" value="HATPase_c"/>
    <property type="match status" value="1"/>
</dbReference>
<comment type="caution">
    <text evidence="12">The sequence shown here is derived from an EMBL/GenBank/DDBJ whole genome shotgun (WGS) entry which is preliminary data.</text>
</comment>
<feature type="modified residue" description="Phosphohistidine" evidence="8">
    <location>
        <position position="424"/>
    </location>
</feature>
<evidence type="ECO:0000256" key="6">
    <source>
        <dbReference type="ARBA" id="ARBA00023012"/>
    </source>
</evidence>
<keyword evidence="7 9" id="KW-0472">Membrane</keyword>
<dbReference type="EC" id="2.7.13.3" evidence="3"/>
<dbReference type="SUPFAM" id="SSF55874">
    <property type="entry name" value="ATPase domain of HSP90 chaperone/DNA topoisomerase II/histidine kinase"/>
    <property type="match status" value="1"/>
</dbReference>
<dbReference type="PANTHER" id="PTHR43395">
    <property type="entry name" value="SENSOR HISTIDINE KINASE CHEA"/>
    <property type="match status" value="1"/>
</dbReference>
<feature type="transmembrane region" description="Helical" evidence="9">
    <location>
        <begin position="193"/>
        <end position="214"/>
    </location>
</feature>
<feature type="transmembrane region" description="Helical" evidence="9">
    <location>
        <begin position="16"/>
        <end position="36"/>
    </location>
</feature>
<dbReference type="InterPro" id="IPR008207">
    <property type="entry name" value="Sig_transdc_His_kin_Hpt_dom"/>
</dbReference>
<dbReference type="SUPFAM" id="SSF47226">
    <property type="entry name" value="Histidine-containing phosphotransfer domain, HPT domain"/>
    <property type="match status" value="1"/>
</dbReference>
<evidence type="ECO:0000256" key="8">
    <source>
        <dbReference type="PROSITE-ProRule" id="PRU00110"/>
    </source>
</evidence>
<sequence length="681" mass="74115">MPGFRVVPQFGKYREIVLAVAFFLIFDLAVLVLNFYTSYRIGEDAIAINLAGRQRMLSQRMAKATLALDAEMRLGSANELTRQELRDAVRLFDITLTAFGSGGEVPGADGKPVRLRAVEDATGREVLAKAGALWEPYRDTLNAVGQAPALTEPLIVAASTAVLANNKQLLAQMNALTVRLEAVASTQAERLRLVQTVGIVFALLNFMFILFKFIRKLRESDSKAEQAQRETAEILGTVGEGLFLIDRNMIVGVQQSASLAGLLGTALPAGSDFAAVLRAMVKGEDYSLAVDYIRLLLGDRVKESLVRDLNPLRELSVETSEGSRNLSFSFNRVMVEGQLSHLLVTVSDVTELVRTRAELAASQGQADQQLSALLELARMQPAELSRFISTTESALLDINDRLRAIEGSGGNYRRLVEHIFRAVHTIKANAGLLGAQFIVHDADLFEGLLTTLRGREALNGDELIGVSVHLKQLFERLGWLRTVMSRFATQVTSVAADTPDLARALASLARRIASDYSKTVNAEIQLDKLGNLEHKAASALQVIAAQLVRNAVAHGLEAPQERFEAGKQVAGKLSVVLAETGPSRYALSVRDDGRGIDAARIREVLQKSGRYSAQALAELSDKQVLMEIFRPGFTTAEKSDEHAGRGVGMDVVAEAVRRIGGHLKLLTQPGAFTEFRVEFSA</sequence>
<dbReference type="Proteomes" id="UP001500547">
    <property type="component" value="Unassembled WGS sequence"/>
</dbReference>
<evidence type="ECO:0000256" key="7">
    <source>
        <dbReference type="ARBA" id="ARBA00023136"/>
    </source>
</evidence>
<feature type="domain" description="Histidine kinase" evidence="10">
    <location>
        <begin position="546"/>
        <end position="681"/>
    </location>
</feature>
<dbReference type="Gene3D" id="3.30.565.10">
    <property type="entry name" value="Histidine kinase-like ATPase, C-terminal domain"/>
    <property type="match status" value="1"/>
</dbReference>
<dbReference type="PROSITE" id="PS50109">
    <property type="entry name" value="HIS_KIN"/>
    <property type="match status" value="1"/>
</dbReference>
<feature type="domain" description="HPt" evidence="11">
    <location>
        <begin position="376"/>
        <end position="487"/>
    </location>
</feature>
<dbReference type="RefSeq" id="WP_345531767.1">
    <property type="nucleotide sequence ID" value="NZ_BAABLD010000005.1"/>
</dbReference>
<dbReference type="PANTHER" id="PTHR43395:SF10">
    <property type="entry name" value="CHEMOTAXIS PROTEIN CHEA"/>
    <property type="match status" value="1"/>
</dbReference>
<dbReference type="EMBL" id="BAABLD010000005">
    <property type="protein sequence ID" value="GAA5161156.1"/>
    <property type="molecule type" value="Genomic_DNA"/>
</dbReference>
<evidence type="ECO:0000259" key="11">
    <source>
        <dbReference type="PROSITE" id="PS50894"/>
    </source>
</evidence>
<accession>A0ABP9QFQ7</accession>
<name>A0ABP9QFQ7_9RHOO</name>
<evidence type="ECO:0000313" key="13">
    <source>
        <dbReference type="Proteomes" id="UP001500547"/>
    </source>
</evidence>
<proteinExistence type="predicted"/>
<dbReference type="InterPro" id="IPR051315">
    <property type="entry name" value="Bact_Chemotaxis_CheA"/>
</dbReference>
<organism evidence="12 13">
    <name type="scientific">Viridibacterium curvum</name>
    <dbReference type="NCBI Taxonomy" id="1101404"/>
    <lineage>
        <taxon>Bacteria</taxon>
        <taxon>Pseudomonadati</taxon>
        <taxon>Pseudomonadota</taxon>
        <taxon>Betaproteobacteria</taxon>
        <taxon>Rhodocyclales</taxon>
        <taxon>Rhodocyclaceae</taxon>
        <taxon>Viridibacterium</taxon>
    </lineage>
</organism>
<keyword evidence="13" id="KW-1185">Reference proteome</keyword>
<evidence type="ECO:0000313" key="12">
    <source>
        <dbReference type="EMBL" id="GAA5161156.1"/>
    </source>
</evidence>
<dbReference type="InterPro" id="IPR004358">
    <property type="entry name" value="Sig_transdc_His_kin-like_C"/>
</dbReference>
<dbReference type="Pfam" id="PF13675">
    <property type="entry name" value="PilJ"/>
    <property type="match status" value="1"/>
</dbReference>